<dbReference type="PANTHER" id="PTHR45758">
    <property type="entry name" value="MITOFERRIN-1-RELATED"/>
    <property type="match status" value="1"/>
</dbReference>
<dbReference type="PROSITE" id="PS50920">
    <property type="entry name" value="SOLCAR"/>
    <property type="match status" value="2"/>
</dbReference>
<evidence type="ECO:0000256" key="4">
    <source>
        <dbReference type="ARBA" id="ARBA00022692"/>
    </source>
</evidence>
<keyword evidence="6" id="KW-0496">Mitochondrion</keyword>
<feature type="repeat" description="Solcar" evidence="8">
    <location>
        <begin position="81"/>
        <end position="164"/>
    </location>
</feature>
<evidence type="ECO:0000256" key="2">
    <source>
        <dbReference type="ARBA" id="ARBA00006375"/>
    </source>
</evidence>
<dbReference type="Gene3D" id="1.50.40.10">
    <property type="entry name" value="Mitochondrial carrier domain"/>
    <property type="match status" value="1"/>
</dbReference>
<feature type="repeat" description="Solcar" evidence="8">
    <location>
        <begin position="172"/>
        <end position="266"/>
    </location>
</feature>
<evidence type="ECO:0000256" key="10">
    <source>
        <dbReference type="SAM" id="Phobius"/>
    </source>
</evidence>
<evidence type="ECO:0000256" key="1">
    <source>
        <dbReference type="ARBA" id="ARBA00004225"/>
    </source>
</evidence>
<keyword evidence="5 10" id="KW-1133">Transmembrane helix</keyword>
<dbReference type="STRING" id="1173061.A0A0J9XJM9"/>
<keyword evidence="7 8" id="KW-0472">Membrane</keyword>
<dbReference type="Proteomes" id="UP000242525">
    <property type="component" value="Unassembled WGS sequence"/>
</dbReference>
<dbReference type="PANTHER" id="PTHR45758:SF3">
    <property type="entry name" value="MITOCHONDRIAL SUBSTRATE CARRIER FAMILY PROTEIN E"/>
    <property type="match status" value="1"/>
</dbReference>
<keyword evidence="3 9" id="KW-0813">Transport</keyword>
<comment type="caution">
    <text evidence="11">The sequence shown here is derived from an EMBL/GenBank/DDBJ whole genome shotgun (WGS) entry which is preliminary data.</text>
</comment>
<evidence type="ECO:0000256" key="7">
    <source>
        <dbReference type="ARBA" id="ARBA00023136"/>
    </source>
</evidence>
<dbReference type="InterPro" id="IPR018108">
    <property type="entry name" value="MCP_transmembrane"/>
</dbReference>
<evidence type="ECO:0000256" key="3">
    <source>
        <dbReference type="ARBA" id="ARBA00022448"/>
    </source>
</evidence>
<accession>A0A0J9XJM9</accession>
<evidence type="ECO:0000256" key="8">
    <source>
        <dbReference type="PROSITE-ProRule" id="PRU00282"/>
    </source>
</evidence>
<organism evidence="11 12">
    <name type="scientific">Geotrichum candidum</name>
    <name type="common">Oospora lactis</name>
    <name type="synonym">Dipodascus geotrichum</name>
    <dbReference type="NCBI Taxonomy" id="1173061"/>
    <lineage>
        <taxon>Eukaryota</taxon>
        <taxon>Fungi</taxon>
        <taxon>Dikarya</taxon>
        <taxon>Ascomycota</taxon>
        <taxon>Saccharomycotina</taxon>
        <taxon>Dipodascomycetes</taxon>
        <taxon>Dipodascales</taxon>
        <taxon>Dipodascaceae</taxon>
        <taxon>Geotrichum</taxon>
    </lineage>
</organism>
<keyword evidence="12" id="KW-1185">Reference proteome</keyword>
<protein>
    <recommendedName>
        <fullName evidence="13">Mitochondrial carrier</fullName>
    </recommendedName>
</protein>
<sequence>MDLPTIMASVAGAVGSKIVFHPLDTLRTLQQTSTNFSYKLPLHRYWSGLGPSVALTTPAFTAYMVLYRQTKKELTPYLGDTSIYNYVLSGAAAEIGSSFIWTPMEVVKGRMQISASGITTFQLLKEIKHTEGIRGFFRGYWMGIVVFLPHSIVWWITYEEAKQALFKRYSELTPTHYAIASASATTVAQTASNLLDVVKTRQQLAVSKEISSIRPDDQQSVLKVARNLIKEVGFFRACFKGLHVRLLQALPSSILSMVIVETLNPDISVTKVMQQAFEEEEQLVS</sequence>
<gene>
    <name evidence="11" type="ORF">BN980_GECA24s00483g</name>
</gene>
<dbReference type="Pfam" id="PF00153">
    <property type="entry name" value="Mito_carr"/>
    <property type="match status" value="2"/>
</dbReference>
<dbReference type="GO" id="GO:0031966">
    <property type="term" value="C:mitochondrial membrane"/>
    <property type="evidence" value="ECO:0007669"/>
    <property type="project" value="UniProtKB-SubCell"/>
</dbReference>
<dbReference type="InterPro" id="IPR023395">
    <property type="entry name" value="MCP_dom_sf"/>
</dbReference>
<name>A0A0J9XJM9_GEOCN</name>
<dbReference type="OrthoDB" id="428293at2759"/>
<dbReference type="AlphaFoldDB" id="A0A0J9XJM9"/>
<keyword evidence="4 8" id="KW-0812">Transmembrane</keyword>
<feature type="transmembrane region" description="Helical" evidence="10">
    <location>
        <begin position="139"/>
        <end position="158"/>
    </location>
</feature>
<evidence type="ECO:0000313" key="12">
    <source>
        <dbReference type="Proteomes" id="UP000242525"/>
    </source>
</evidence>
<evidence type="ECO:0000256" key="5">
    <source>
        <dbReference type="ARBA" id="ARBA00022989"/>
    </source>
</evidence>
<dbReference type="EMBL" id="CCBN010000024">
    <property type="protein sequence ID" value="CDO57681.1"/>
    <property type="molecule type" value="Genomic_DNA"/>
</dbReference>
<reference evidence="11" key="1">
    <citation type="submission" date="2014-03" db="EMBL/GenBank/DDBJ databases">
        <authorList>
            <person name="Casaregola S."/>
        </authorList>
    </citation>
    <scope>NUCLEOTIDE SEQUENCE [LARGE SCALE GENOMIC DNA]</scope>
    <source>
        <strain evidence="11">CLIB 918</strain>
    </source>
</reference>
<evidence type="ECO:0000313" key="11">
    <source>
        <dbReference type="EMBL" id="CDO57681.1"/>
    </source>
</evidence>
<evidence type="ECO:0000256" key="9">
    <source>
        <dbReference type="RuleBase" id="RU000488"/>
    </source>
</evidence>
<feature type="transmembrane region" description="Helical" evidence="10">
    <location>
        <begin position="45"/>
        <end position="66"/>
    </location>
</feature>
<comment type="subcellular location">
    <subcellularLocation>
        <location evidence="1">Mitochondrion membrane</location>
        <topology evidence="1">Multi-pass membrane protein</topology>
    </subcellularLocation>
</comment>
<dbReference type="GO" id="GO:0005381">
    <property type="term" value="F:iron ion transmembrane transporter activity"/>
    <property type="evidence" value="ECO:0007669"/>
    <property type="project" value="UniProtKB-ARBA"/>
</dbReference>
<evidence type="ECO:0000256" key="6">
    <source>
        <dbReference type="ARBA" id="ARBA00023128"/>
    </source>
</evidence>
<proteinExistence type="inferred from homology"/>
<evidence type="ECO:0008006" key="13">
    <source>
        <dbReference type="Google" id="ProtNLM"/>
    </source>
</evidence>
<dbReference type="SUPFAM" id="SSF103506">
    <property type="entry name" value="Mitochondrial carrier"/>
    <property type="match status" value="1"/>
</dbReference>
<comment type="similarity">
    <text evidence="2 9">Belongs to the mitochondrial carrier (TC 2.A.29) family.</text>
</comment>